<dbReference type="PROSITE" id="PS51078">
    <property type="entry name" value="ICLR_ED"/>
    <property type="match status" value="1"/>
</dbReference>
<feature type="domain" description="IclR-ED" evidence="5">
    <location>
        <begin position="76"/>
        <end position="259"/>
    </location>
</feature>
<dbReference type="SUPFAM" id="SSF55781">
    <property type="entry name" value="GAF domain-like"/>
    <property type="match status" value="1"/>
</dbReference>
<dbReference type="RefSeq" id="WP_378092373.1">
    <property type="nucleotide sequence ID" value="NZ_JBHSEP010000002.1"/>
</dbReference>
<dbReference type="Pfam" id="PF09339">
    <property type="entry name" value="HTH_IclR"/>
    <property type="match status" value="1"/>
</dbReference>
<dbReference type="InterPro" id="IPR036390">
    <property type="entry name" value="WH_DNA-bd_sf"/>
</dbReference>
<keyword evidence="3" id="KW-0804">Transcription</keyword>
<dbReference type="InterPro" id="IPR029016">
    <property type="entry name" value="GAF-like_dom_sf"/>
</dbReference>
<dbReference type="SMART" id="SM00346">
    <property type="entry name" value="HTH_ICLR"/>
    <property type="match status" value="1"/>
</dbReference>
<organism evidence="6 7">
    <name type="scientific">Cohnella hongkongensis</name>
    <dbReference type="NCBI Taxonomy" id="178337"/>
    <lineage>
        <taxon>Bacteria</taxon>
        <taxon>Bacillati</taxon>
        <taxon>Bacillota</taxon>
        <taxon>Bacilli</taxon>
        <taxon>Bacillales</taxon>
        <taxon>Paenibacillaceae</taxon>
        <taxon>Cohnella</taxon>
    </lineage>
</organism>
<dbReference type="PROSITE" id="PS51077">
    <property type="entry name" value="HTH_ICLR"/>
    <property type="match status" value="1"/>
</dbReference>
<sequence length="262" mass="29140">MNQNITDKTERYTIQSIDKALDLIELLAEHGTLSLIELTELLEQPKSSTYRIVLTLENRGFISRSDEDGKYCLGYKQLMLTRNLLERSSLRSAALPEMKKLSERYGDTVNLGVLLDGQVLYVEIIESTHPLRMTDSIGSRSPFHATAIGKAIAAKLPADEAHRLVGRYGLNPLTPNTIRAPERFAEELQRIRDQGYALDDEEIVEGARCVAAAVLDPEGRPVGAISLSGAMHRFKAERLPEISAQVREAAMHVSRKLGYAPQ</sequence>
<dbReference type="Gene3D" id="3.30.450.40">
    <property type="match status" value="1"/>
</dbReference>
<gene>
    <name evidence="6" type="ORF">ACFO3S_03655</name>
</gene>
<evidence type="ECO:0000313" key="6">
    <source>
        <dbReference type="EMBL" id="MFC4597325.1"/>
    </source>
</evidence>
<dbReference type="Gene3D" id="1.10.10.10">
    <property type="entry name" value="Winged helix-like DNA-binding domain superfamily/Winged helix DNA-binding domain"/>
    <property type="match status" value="1"/>
</dbReference>
<evidence type="ECO:0000256" key="3">
    <source>
        <dbReference type="ARBA" id="ARBA00023163"/>
    </source>
</evidence>
<keyword evidence="7" id="KW-1185">Reference proteome</keyword>
<name>A0ABV9F8G0_9BACL</name>
<dbReference type="InterPro" id="IPR005471">
    <property type="entry name" value="Tscrpt_reg_IclR_N"/>
</dbReference>
<protein>
    <submittedName>
        <fullName evidence="6">IclR family transcriptional regulator</fullName>
    </submittedName>
</protein>
<dbReference type="InterPro" id="IPR036388">
    <property type="entry name" value="WH-like_DNA-bd_sf"/>
</dbReference>
<proteinExistence type="predicted"/>
<evidence type="ECO:0000259" key="4">
    <source>
        <dbReference type="PROSITE" id="PS51077"/>
    </source>
</evidence>
<dbReference type="SUPFAM" id="SSF46785">
    <property type="entry name" value="Winged helix' DNA-binding domain"/>
    <property type="match status" value="1"/>
</dbReference>
<dbReference type="EMBL" id="JBHSEP010000002">
    <property type="protein sequence ID" value="MFC4597325.1"/>
    <property type="molecule type" value="Genomic_DNA"/>
</dbReference>
<evidence type="ECO:0000259" key="5">
    <source>
        <dbReference type="PROSITE" id="PS51078"/>
    </source>
</evidence>
<dbReference type="InterPro" id="IPR014757">
    <property type="entry name" value="Tscrpt_reg_IclR_C"/>
</dbReference>
<reference evidence="7" key="1">
    <citation type="journal article" date="2019" name="Int. J. Syst. Evol. Microbiol.">
        <title>The Global Catalogue of Microorganisms (GCM) 10K type strain sequencing project: providing services to taxonomists for standard genome sequencing and annotation.</title>
        <authorList>
            <consortium name="The Broad Institute Genomics Platform"/>
            <consortium name="The Broad Institute Genome Sequencing Center for Infectious Disease"/>
            <person name="Wu L."/>
            <person name="Ma J."/>
        </authorList>
    </citation>
    <scope>NUCLEOTIDE SEQUENCE [LARGE SCALE GENOMIC DNA]</scope>
    <source>
        <strain evidence="7">CCUG 49571</strain>
    </source>
</reference>
<keyword evidence="2" id="KW-0238">DNA-binding</keyword>
<dbReference type="PANTHER" id="PTHR30136">
    <property type="entry name" value="HELIX-TURN-HELIX TRANSCRIPTIONAL REGULATOR, ICLR FAMILY"/>
    <property type="match status" value="1"/>
</dbReference>
<evidence type="ECO:0000256" key="1">
    <source>
        <dbReference type="ARBA" id="ARBA00023015"/>
    </source>
</evidence>
<dbReference type="Proteomes" id="UP001596028">
    <property type="component" value="Unassembled WGS sequence"/>
</dbReference>
<dbReference type="PANTHER" id="PTHR30136:SF24">
    <property type="entry name" value="HTH-TYPE TRANSCRIPTIONAL REPRESSOR ALLR"/>
    <property type="match status" value="1"/>
</dbReference>
<comment type="caution">
    <text evidence="6">The sequence shown here is derived from an EMBL/GenBank/DDBJ whole genome shotgun (WGS) entry which is preliminary data.</text>
</comment>
<keyword evidence="1" id="KW-0805">Transcription regulation</keyword>
<accession>A0ABV9F8G0</accession>
<dbReference type="InterPro" id="IPR050707">
    <property type="entry name" value="HTH_MetabolicPath_Reg"/>
</dbReference>
<evidence type="ECO:0000313" key="7">
    <source>
        <dbReference type="Proteomes" id="UP001596028"/>
    </source>
</evidence>
<dbReference type="Pfam" id="PF01614">
    <property type="entry name" value="IclR_C"/>
    <property type="match status" value="1"/>
</dbReference>
<feature type="domain" description="HTH iclR-type" evidence="4">
    <location>
        <begin position="14"/>
        <end position="75"/>
    </location>
</feature>
<evidence type="ECO:0000256" key="2">
    <source>
        <dbReference type="ARBA" id="ARBA00023125"/>
    </source>
</evidence>